<comment type="caution">
    <text evidence="1">The sequence shown here is derived from an EMBL/GenBank/DDBJ whole genome shotgun (WGS) entry which is preliminary data.</text>
</comment>
<evidence type="ECO:0000313" key="1">
    <source>
        <dbReference type="EMBL" id="GAA5808446.1"/>
    </source>
</evidence>
<keyword evidence="2" id="KW-1185">Reference proteome</keyword>
<protein>
    <submittedName>
        <fullName evidence="1">Uncharacterized protein</fullName>
    </submittedName>
</protein>
<organism evidence="1 2">
    <name type="scientific">Mucor flavus</name>
    <dbReference type="NCBI Taxonomy" id="439312"/>
    <lineage>
        <taxon>Eukaryota</taxon>
        <taxon>Fungi</taxon>
        <taxon>Fungi incertae sedis</taxon>
        <taxon>Mucoromycota</taxon>
        <taxon>Mucoromycotina</taxon>
        <taxon>Mucoromycetes</taxon>
        <taxon>Mucorales</taxon>
        <taxon>Mucorineae</taxon>
        <taxon>Mucoraceae</taxon>
        <taxon>Mucor</taxon>
    </lineage>
</organism>
<reference evidence="1 2" key="1">
    <citation type="submission" date="2024-04" db="EMBL/GenBank/DDBJ databases">
        <title>genome sequences of Mucor flavus KT1a and Helicostylum pulchrum KT1b strains isolated from the surface of a dry-aged beef.</title>
        <authorList>
            <person name="Toyotome T."/>
            <person name="Hosono M."/>
            <person name="Torimaru M."/>
            <person name="Fukuda K."/>
            <person name="Mikami N."/>
        </authorList>
    </citation>
    <scope>NUCLEOTIDE SEQUENCE [LARGE SCALE GENOMIC DNA]</scope>
    <source>
        <strain evidence="1 2">KT1a</strain>
    </source>
</reference>
<gene>
    <name evidence="1" type="ORF">MFLAVUS_001837</name>
</gene>
<dbReference type="EMBL" id="BAABUK010000003">
    <property type="protein sequence ID" value="GAA5808446.1"/>
    <property type="molecule type" value="Genomic_DNA"/>
</dbReference>
<evidence type="ECO:0000313" key="2">
    <source>
        <dbReference type="Proteomes" id="UP001473302"/>
    </source>
</evidence>
<dbReference type="Proteomes" id="UP001473302">
    <property type="component" value="Unassembled WGS sequence"/>
</dbReference>
<sequence>MFSSVRVDLILKQEKIRLRKNTDTLSFDKTVRAEDTLGSINGSACPIDDYKLGHSSSISLALKKVGGEIRKQNYLRFLRIVLSFTRISKGFKSLEQTRYSGTNQHTFVPLS</sequence>
<name>A0ABP9YNL0_9FUNG</name>
<proteinExistence type="predicted"/>
<accession>A0ABP9YNL0</accession>